<accession>A0A0E9S268</accession>
<organism evidence="1">
    <name type="scientific">Anguilla anguilla</name>
    <name type="common">European freshwater eel</name>
    <name type="synonym">Muraena anguilla</name>
    <dbReference type="NCBI Taxonomy" id="7936"/>
    <lineage>
        <taxon>Eukaryota</taxon>
        <taxon>Metazoa</taxon>
        <taxon>Chordata</taxon>
        <taxon>Craniata</taxon>
        <taxon>Vertebrata</taxon>
        <taxon>Euteleostomi</taxon>
        <taxon>Actinopterygii</taxon>
        <taxon>Neopterygii</taxon>
        <taxon>Teleostei</taxon>
        <taxon>Anguilliformes</taxon>
        <taxon>Anguillidae</taxon>
        <taxon>Anguilla</taxon>
    </lineage>
</organism>
<name>A0A0E9S268_ANGAN</name>
<dbReference type="EMBL" id="GBXM01073053">
    <property type="protein sequence ID" value="JAH35524.1"/>
    <property type="molecule type" value="Transcribed_RNA"/>
</dbReference>
<protein>
    <submittedName>
        <fullName evidence="1">Uncharacterized protein</fullName>
    </submittedName>
</protein>
<reference evidence="1" key="1">
    <citation type="submission" date="2014-11" db="EMBL/GenBank/DDBJ databases">
        <authorList>
            <person name="Amaro Gonzalez C."/>
        </authorList>
    </citation>
    <scope>NUCLEOTIDE SEQUENCE</scope>
</reference>
<dbReference type="AlphaFoldDB" id="A0A0E9S268"/>
<proteinExistence type="predicted"/>
<reference evidence="1" key="2">
    <citation type="journal article" date="2015" name="Fish Shellfish Immunol.">
        <title>Early steps in the European eel (Anguilla anguilla)-Vibrio vulnificus interaction in the gills: Role of the RtxA13 toxin.</title>
        <authorList>
            <person name="Callol A."/>
            <person name="Pajuelo D."/>
            <person name="Ebbesson L."/>
            <person name="Teles M."/>
            <person name="MacKenzie S."/>
            <person name="Amaro C."/>
        </authorList>
    </citation>
    <scope>NUCLEOTIDE SEQUENCE</scope>
</reference>
<sequence>MFETQKYHPWNCTSFISEVKKIILRVGFGIRSCTH</sequence>
<evidence type="ECO:0000313" key="1">
    <source>
        <dbReference type="EMBL" id="JAH35524.1"/>
    </source>
</evidence>